<sequence length="116" mass="13497">MEQHNSSIILSDDIVNEILSFFDDFKFLIMNCSLISKQWYNIILSTCYHLSCKCNNKLELNGEFLQNISSLEIVKVTLFGDLKLICQLKQLIRLNISNNNIDSEDAKYQWSIKTIN</sequence>
<dbReference type="RefSeq" id="XP_002679466.1">
    <property type="nucleotide sequence ID" value="XM_002679420.1"/>
</dbReference>
<reference evidence="2 3" key="1">
    <citation type="journal article" date="2010" name="Cell">
        <title>The genome of Naegleria gruberi illuminates early eukaryotic versatility.</title>
        <authorList>
            <person name="Fritz-Laylin L.K."/>
            <person name="Prochnik S.E."/>
            <person name="Ginger M.L."/>
            <person name="Dacks J.B."/>
            <person name="Carpenter M.L."/>
            <person name="Field M.C."/>
            <person name="Kuo A."/>
            <person name="Paredez A."/>
            <person name="Chapman J."/>
            <person name="Pham J."/>
            <person name="Shu S."/>
            <person name="Neupane R."/>
            <person name="Cipriano M."/>
            <person name="Mancuso J."/>
            <person name="Tu H."/>
            <person name="Salamov A."/>
            <person name="Lindquist E."/>
            <person name="Shapiro H."/>
            <person name="Lucas S."/>
            <person name="Grigoriev I.V."/>
            <person name="Cande W.Z."/>
            <person name="Fulton C."/>
            <person name="Rokhsar D.S."/>
            <person name="Dawson S.C."/>
        </authorList>
    </citation>
    <scope>NUCLEOTIDE SEQUENCE [LARGE SCALE GENOMIC DNA]</scope>
    <source>
        <strain evidence="2 3">NEG-M</strain>
    </source>
</reference>
<dbReference type="KEGG" id="ngr:NAEGRDRAFT_65220"/>
<keyword evidence="3" id="KW-1185">Reference proteome</keyword>
<dbReference type="SUPFAM" id="SSF81383">
    <property type="entry name" value="F-box domain"/>
    <property type="match status" value="1"/>
</dbReference>
<dbReference type="Proteomes" id="UP000006671">
    <property type="component" value="Unassembled WGS sequence"/>
</dbReference>
<evidence type="ECO:0000259" key="1">
    <source>
        <dbReference type="Pfam" id="PF00646"/>
    </source>
</evidence>
<dbReference type="InParanoid" id="D2V8N5"/>
<dbReference type="Pfam" id="PF00646">
    <property type="entry name" value="F-box"/>
    <property type="match status" value="1"/>
</dbReference>
<accession>D2V8N5</accession>
<proteinExistence type="predicted"/>
<dbReference type="EMBL" id="GG738857">
    <property type="protein sequence ID" value="EFC46722.1"/>
    <property type="molecule type" value="Genomic_DNA"/>
</dbReference>
<evidence type="ECO:0000313" key="3">
    <source>
        <dbReference type="Proteomes" id="UP000006671"/>
    </source>
</evidence>
<dbReference type="AlphaFoldDB" id="D2V8N5"/>
<dbReference type="VEuPathDB" id="AmoebaDB:NAEGRDRAFT_65220"/>
<protein>
    <recommendedName>
        <fullName evidence="1">F-box domain-containing protein</fullName>
    </recommendedName>
</protein>
<name>D2V8N5_NAEGR</name>
<dbReference type="InterPro" id="IPR001810">
    <property type="entry name" value="F-box_dom"/>
</dbReference>
<gene>
    <name evidence="2" type="ORF">NAEGRDRAFT_65220</name>
</gene>
<feature type="domain" description="F-box" evidence="1">
    <location>
        <begin position="10"/>
        <end position="46"/>
    </location>
</feature>
<dbReference type="InterPro" id="IPR036047">
    <property type="entry name" value="F-box-like_dom_sf"/>
</dbReference>
<evidence type="ECO:0000313" key="2">
    <source>
        <dbReference type="EMBL" id="EFC46722.1"/>
    </source>
</evidence>
<organism evidence="3">
    <name type="scientific">Naegleria gruberi</name>
    <name type="common">Amoeba</name>
    <dbReference type="NCBI Taxonomy" id="5762"/>
    <lineage>
        <taxon>Eukaryota</taxon>
        <taxon>Discoba</taxon>
        <taxon>Heterolobosea</taxon>
        <taxon>Tetramitia</taxon>
        <taxon>Eutetramitia</taxon>
        <taxon>Vahlkampfiidae</taxon>
        <taxon>Naegleria</taxon>
    </lineage>
</organism>
<dbReference type="GeneID" id="8860067"/>